<organism evidence="3 4">
    <name type="scientific">Stenotrophomonas mori</name>
    <dbReference type="NCBI Taxonomy" id="2871096"/>
    <lineage>
        <taxon>Bacteria</taxon>
        <taxon>Pseudomonadati</taxon>
        <taxon>Pseudomonadota</taxon>
        <taxon>Gammaproteobacteria</taxon>
        <taxon>Lysobacterales</taxon>
        <taxon>Lysobacteraceae</taxon>
        <taxon>Stenotrophomonas</taxon>
    </lineage>
</organism>
<keyword evidence="1" id="KW-0732">Signal</keyword>
<feature type="domain" description="Lipid/polyisoprenoid-binding YceI-like" evidence="2">
    <location>
        <begin position="37"/>
        <end position="202"/>
    </location>
</feature>
<evidence type="ECO:0000259" key="2">
    <source>
        <dbReference type="SMART" id="SM00867"/>
    </source>
</evidence>
<dbReference type="Gene3D" id="2.40.128.110">
    <property type="entry name" value="Lipid/polyisoprenoid-binding, YceI-like"/>
    <property type="match status" value="1"/>
</dbReference>
<dbReference type="InterPro" id="IPR007372">
    <property type="entry name" value="Lipid/polyisoprenoid-bd_YceI"/>
</dbReference>
<dbReference type="Proteomes" id="UP001431235">
    <property type="component" value="Unassembled WGS sequence"/>
</dbReference>
<dbReference type="SUPFAM" id="SSF101874">
    <property type="entry name" value="YceI-like"/>
    <property type="match status" value="1"/>
</dbReference>
<dbReference type="PANTHER" id="PTHR34406:SF1">
    <property type="entry name" value="PROTEIN YCEI"/>
    <property type="match status" value="1"/>
</dbReference>
<dbReference type="RefSeq" id="WP_425603809.1">
    <property type="nucleotide sequence ID" value="NZ_JAIKTS010000001.1"/>
</dbReference>
<gene>
    <name evidence="3" type="ORF">K5L01_02100</name>
</gene>
<dbReference type="SMART" id="SM00867">
    <property type="entry name" value="YceI"/>
    <property type="match status" value="1"/>
</dbReference>
<comment type="caution">
    <text evidence="3">The sequence shown here is derived from an EMBL/GenBank/DDBJ whole genome shotgun (WGS) entry which is preliminary data.</text>
</comment>
<sequence>MRLESPCPSRSRRLPFRRPAALLLACLIPLTAPASERYRLDPVHTRVLFAIDHAGFSQALGTIAGSEGLLEFDPDDWRSARLDVLVPLDRLELGEAGWNRAALARNLLDGRRHPQARFVSTRVEPIAPDHARVHGLLTLRGVSREVVLDTRLNALKRHPLPPFRHTAGFSASATLNRSDFGIDAWSSVIGDRVELRIEAEAVRDARALPPAATGGLPAGTDAGTEDVEAAAAAAVEAALAPSPEPEPRP</sequence>
<evidence type="ECO:0000256" key="1">
    <source>
        <dbReference type="SAM" id="SignalP"/>
    </source>
</evidence>
<accession>A0ABT0SDS1</accession>
<evidence type="ECO:0000313" key="4">
    <source>
        <dbReference type="Proteomes" id="UP001431235"/>
    </source>
</evidence>
<protein>
    <submittedName>
        <fullName evidence="3">YceI family protein</fullName>
    </submittedName>
</protein>
<keyword evidence="4" id="KW-1185">Reference proteome</keyword>
<feature type="chain" id="PRO_5046034467" evidence="1">
    <location>
        <begin position="35"/>
        <end position="249"/>
    </location>
</feature>
<dbReference type="PANTHER" id="PTHR34406">
    <property type="entry name" value="PROTEIN YCEI"/>
    <property type="match status" value="1"/>
</dbReference>
<reference evidence="3 4" key="1">
    <citation type="submission" date="2021-08" db="EMBL/GenBank/DDBJ databases">
        <title>Novel members of of the genus Stenotrophomonas from differernt environment.</title>
        <authorList>
            <person name="Deng Y."/>
        </authorList>
    </citation>
    <scope>NUCLEOTIDE SEQUENCE [LARGE SCALE GENOMIC DNA]</scope>
    <source>
        <strain evidence="3 4">CPCC 101365</strain>
    </source>
</reference>
<feature type="signal peptide" evidence="1">
    <location>
        <begin position="1"/>
        <end position="34"/>
    </location>
</feature>
<dbReference type="InterPro" id="IPR036761">
    <property type="entry name" value="TTHA0802/YceI-like_sf"/>
</dbReference>
<evidence type="ECO:0000313" key="3">
    <source>
        <dbReference type="EMBL" id="MCL7713453.1"/>
    </source>
</evidence>
<proteinExistence type="predicted"/>
<name>A0ABT0SDS1_9GAMM</name>
<dbReference type="EMBL" id="JAIKTS010000001">
    <property type="protein sequence ID" value="MCL7713453.1"/>
    <property type="molecule type" value="Genomic_DNA"/>
</dbReference>
<dbReference type="Pfam" id="PF04264">
    <property type="entry name" value="YceI"/>
    <property type="match status" value="1"/>
</dbReference>